<dbReference type="EMBL" id="JAWDEY010000006">
    <property type="protein sequence ID" value="KAK6590520.1"/>
    <property type="molecule type" value="Genomic_DNA"/>
</dbReference>
<dbReference type="GO" id="GO:0006398">
    <property type="term" value="P:mRNA 3'-end processing by stem-loop binding and cleavage"/>
    <property type="evidence" value="ECO:0007669"/>
    <property type="project" value="TreeGrafter"/>
</dbReference>
<evidence type="ECO:0000313" key="5">
    <source>
        <dbReference type="Proteomes" id="UP001311799"/>
    </source>
</evidence>
<dbReference type="Gene3D" id="1.10.8.1120">
    <property type="entry name" value="Histone RNA hairpin-binding protein RNA-binding domain"/>
    <property type="match status" value="1"/>
</dbReference>
<keyword evidence="2" id="KW-0694">RNA-binding</keyword>
<dbReference type="AlphaFoldDB" id="A0AAV9Y0I0"/>
<reference evidence="4 5" key="1">
    <citation type="submission" date="2023-10" db="EMBL/GenBank/DDBJ databases">
        <title>Comparative genomics analysis reveals potential genetic determinants of host preference in Cryptosporidium xiaoi.</title>
        <authorList>
            <person name="Xiao L."/>
            <person name="Li J."/>
        </authorList>
    </citation>
    <scope>NUCLEOTIDE SEQUENCE [LARGE SCALE GENOMIC DNA]</scope>
    <source>
        <strain evidence="4 5">52996</strain>
    </source>
</reference>
<dbReference type="GO" id="GO:0071207">
    <property type="term" value="F:histone pre-mRNA stem-loop binding"/>
    <property type="evidence" value="ECO:0007669"/>
    <property type="project" value="TreeGrafter"/>
</dbReference>
<dbReference type="Proteomes" id="UP001311799">
    <property type="component" value="Unassembled WGS sequence"/>
</dbReference>
<comment type="similarity">
    <text evidence="1">Belongs to the SLBP family.</text>
</comment>
<evidence type="ECO:0000256" key="2">
    <source>
        <dbReference type="ARBA" id="ARBA00022884"/>
    </source>
</evidence>
<proteinExistence type="inferred from homology"/>
<name>A0AAV9Y0I0_9CRYT</name>
<dbReference type="PANTHER" id="PTHR17408:SF0">
    <property type="entry name" value="HISTONE RNA HAIRPIN-BINDING PROTEIN"/>
    <property type="match status" value="1"/>
</dbReference>
<dbReference type="GO" id="GO:0003729">
    <property type="term" value="F:mRNA binding"/>
    <property type="evidence" value="ECO:0007669"/>
    <property type="project" value="InterPro"/>
</dbReference>
<gene>
    <name evidence="4" type="ORF">RS030_152351</name>
</gene>
<dbReference type="SUPFAM" id="SSF47113">
    <property type="entry name" value="Histone-fold"/>
    <property type="match status" value="1"/>
</dbReference>
<keyword evidence="5" id="KW-1185">Reference proteome</keyword>
<comment type="caution">
    <text evidence="4">The sequence shown here is derived from an EMBL/GenBank/DDBJ whole genome shotgun (WGS) entry which is preliminary data.</text>
</comment>
<dbReference type="InterPro" id="IPR009072">
    <property type="entry name" value="Histone-fold"/>
</dbReference>
<evidence type="ECO:0000259" key="3">
    <source>
        <dbReference type="Pfam" id="PF15247"/>
    </source>
</evidence>
<dbReference type="InterPro" id="IPR026502">
    <property type="entry name" value="SLBP1/SLBP2"/>
</dbReference>
<dbReference type="GO" id="GO:0046982">
    <property type="term" value="F:protein heterodimerization activity"/>
    <property type="evidence" value="ECO:0007669"/>
    <property type="project" value="InterPro"/>
</dbReference>
<dbReference type="GO" id="GO:0005737">
    <property type="term" value="C:cytoplasm"/>
    <property type="evidence" value="ECO:0007669"/>
    <property type="project" value="TreeGrafter"/>
</dbReference>
<dbReference type="InterPro" id="IPR038294">
    <property type="entry name" value="SLBP_RNA_bind_sf"/>
</dbReference>
<dbReference type="Pfam" id="PF15247">
    <property type="entry name" value="SLBP_RNA_bind"/>
    <property type="match status" value="1"/>
</dbReference>
<protein>
    <recommendedName>
        <fullName evidence="3">Histone RNA hairpin-binding protein RNA-binding domain-containing protein</fullName>
    </recommendedName>
</protein>
<organism evidence="4 5">
    <name type="scientific">Cryptosporidium xiaoi</name>
    <dbReference type="NCBI Taxonomy" id="659607"/>
    <lineage>
        <taxon>Eukaryota</taxon>
        <taxon>Sar</taxon>
        <taxon>Alveolata</taxon>
        <taxon>Apicomplexa</taxon>
        <taxon>Conoidasida</taxon>
        <taxon>Coccidia</taxon>
        <taxon>Eucoccidiorida</taxon>
        <taxon>Eimeriorina</taxon>
        <taxon>Cryptosporidiidae</taxon>
        <taxon>Cryptosporidium</taxon>
    </lineage>
</organism>
<feature type="domain" description="Histone RNA hairpin-binding protein RNA-binding" evidence="3">
    <location>
        <begin position="135"/>
        <end position="207"/>
    </location>
</feature>
<sequence length="475" mass="55355">MYDITENQMEDISSLFVTPEILNEIILDDYPYLRLGPSVSQVIMLLVNGFIEDTIKGSYSISKMQGRVEVLPEDVLIHLKRKYLNTCFCEFCDLQQSEIDLIDSNSLDSDVSCYLSNNRISSLTNFSTERLRANEDRRLSQRLKQINIAKNTIGYERYIRAVGKHERYREFNLSWHPSTPDVTLKISKSCFTGRLREWKLRLHLWGNLEEQEYNYIIDNNLKLPPSISMEKSKLYNKACMEEGIIECIDTEQTMCRDIENLKFSELRVSPINFTEKDSVLDMLKMKNRFQTQGARISQIHSETLSNSILIPEEGVFKYNSCITLFIPDSYRGMQVWKSCNFLRHRDILSAARINSNIFIECKIPISEFKKRHNLDFCVKFGQNSQDSNTKVLSYLGEGKNYGIKVNELLNRKSSADVYRLINLPIIVRHYSKKPLLFNCLTSKQRNRNLSSLPCYYPSSIVYCSILRNLSLPYYS</sequence>
<dbReference type="GO" id="GO:0051028">
    <property type="term" value="P:mRNA transport"/>
    <property type="evidence" value="ECO:0007669"/>
    <property type="project" value="TreeGrafter"/>
</dbReference>
<dbReference type="PANTHER" id="PTHR17408">
    <property type="entry name" value="HISTONE RNA HAIRPIN-BINDING PROTEIN"/>
    <property type="match status" value="1"/>
</dbReference>
<evidence type="ECO:0000256" key="1">
    <source>
        <dbReference type="ARBA" id="ARBA00006151"/>
    </source>
</evidence>
<dbReference type="GO" id="GO:0071204">
    <property type="term" value="C:histone pre-mRNA 3'end processing complex"/>
    <property type="evidence" value="ECO:0007669"/>
    <property type="project" value="TreeGrafter"/>
</dbReference>
<accession>A0AAV9Y0I0</accession>
<dbReference type="InterPro" id="IPR029344">
    <property type="entry name" value="SLBP_RNA_bind"/>
</dbReference>
<evidence type="ECO:0000313" key="4">
    <source>
        <dbReference type="EMBL" id="KAK6590520.1"/>
    </source>
</evidence>